<dbReference type="EMBL" id="PYQT01000017">
    <property type="protein sequence ID" value="PSY40795.1"/>
    <property type="molecule type" value="Genomic_DNA"/>
</dbReference>
<comment type="caution">
    <text evidence="2">The sequence shown here is derived from an EMBL/GenBank/DDBJ whole genome shotgun (WGS) entry which is preliminary data.</text>
</comment>
<evidence type="ECO:0000313" key="3">
    <source>
        <dbReference type="Proteomes" id="UP000240382"/>
    </source>
</evidence>
<keyword evidence="3" id="KW-1185">Reference proteome</keyword>
<gene>
    <name evidence="2" type="ORF">C7B09_15640</name>
</gene>
<feature type="region of interest" description="Disordered" evidence="1">
    <location>
        <begin position="1"/>
        <end position="33"/>
    </location>
</feature>
<proteinExistence type="predicted"/>
<evidence type="ECO:0000256" key="1">
    <source>
        <dbReference type="SAM" id="MobiDB-lite"/>
    </source>
</evidence>
<reference evidence="2 3" key="1">
    <citation type="submission" date="2018-03" db="EMBL/GenBank/DDBJ databases">
        <title>Whole Genome Sequencing of Escherichia coli isolates from wildlife.</title>
        <authorList>
            <person name="Whitehouse C.A."/>
            <person name="Lacher D.W."/>
            <person name="Mammel M.K."/>
            <person name="Barnaba T."/>
            <person name="Lorch J.M."/>
        </authorList>
    </citation>
    <scope>NUCLEOTIDE SEQUENCE [LARGE SCALE GENOMIC DNA]</scope>
    <source>
        <strain evidence="2 3">20507-2</strain>
    </source>
</reference>
<organism evidence="2 3">
    <name type="scientific">Escherichia albertii</name>
    <dbReference type="NCBI Taxonomy" id="208962"/>
    <lineage>
        <taxon>Bacteria</taxon>
        <taxon>Pseudomonadati</taxon>
        <taxon>Pseudomonadota</taxon>
        <taxon>Gammaproteobacteria</taxon>
        <taxon>Enterobacterales</taxon>
        <taxon>Enterobacteriaceae</taxon>
        <taxon>Escherichia</taxon>
    </lineage>
</organism>
<sequence>MPYSKSFKLHQDGKKMSPDGLTVAQSMQRQIEG</sequence>
<name>A0ABX5HF56_ESCAL</name>
<evidence type="ECO:0000313" key="2">
    <source>
        <dbReference type="EMBL" id="PSY40795.1"/>
    </source>
</evidence>
<accession>A0ABX5HF56</accession>
<feature type="compositionally biased region" description="Polar residues" evidence="1">
    <location>
        <begin position="23"/>
        <end position="33"/>
    </location>
</feature>
<dbReference type="Proteomes" id="UP000240382">
    <property type="component" value="Unassembled WGS sequence"/>
</dbReference>
<protein>
    <submittedName>
        <fullName evidence="2">Addiction module toxin RelE</fullName>
    </submittedName>
</protein>